<feature type="region of interest" description="Disordered" evidence="1">
    <location>
        <begin position="348"/>
        <end position="400"/>
    </location>
</feature>
<feature type="compositionally biased region" description="Pro residues" evidence="1">
    <location>
        <begin position="226"/>
        <end position="236"/>
    </location>
</feature>
<evidence type="ECO:0000313" key="4">
    <source>
        <dbReference type="EMBL" id="SPT55197.1"/>
    </source>
</evidence>
<dbReference type="GeneID" id="93758158"/>
<dbReference type="InterPro" id="IPR046112">
    <property type="entry name" value="DUF6049"/>
</dbReference>
<evidence type="ECO:0008006" key="6">
    <source>
        <dbReference type="Google" id="ProtNLM"/>
    </source>
</evidence>
<evidence type="ECO:0000256" key="1">
    <source>
        <dbReference type="SAM" id="MobiDB-lite"/>
    </source>
</evidence>
<keyword evidence="3" id="KW-0732">Signal</keyword>
<evidence type="ECO:0000256" key="3">
    <source>
        <dbReference type="SAM" id="SignalP"/>
    </source>
</evidence>
<evidence type="ECO:0000313" key="5">
    <source>
        <dbReference type="Proteomes" id="UP000250192"/>
    </source>
</evidence>
<feature type="chain" id="PRO_5016089745" description="Glycoprotein" evidence="3">
    <location>
        <begin position="24"/>
        <end position="812"/>
    </location>
</feature>
<feature type="region of interest" description="Disordered" evidence="1">
    <location>
        <begin position="221"/>
        <end position="289"/>
    </location>
</feature>
<name>A0A2X0VCJ8_9ACTO</name>
<keyword evidence="5" id="KW-1185">Reference proteome</keyword>
<feature type="compositionally biased region" description="Polar residues" evidence="1">
    <location>
        <begin position="769"/>
        <end position="780"/>
    </location>
</feature>
<feature type="compositionally biased region" description="Low complexity" evidence="1">
    <location>
        <begin position="803"/>
        <end position="812"/>
    </location>
</feature>
<gene>
    <name evidence="4" type="ORF">NCTC9935_00691</name>
</gene>
<dbReference type="AlphaFoldDB" id="A0A2X0VCJ8"/>
<dbReference type="Pfam" id="PF19516">
    <property type="entry name" value="DUF6049"/>
    <property type="match status" value="1"/>
</dbReference>
<evidence type="ECO:0000256" key="2">
    <source>
        <dbReference type="SAM" id="Phobius"/>
    </source>
</evidence>
<feature type="compositionally biased region" description="Low complexity" evidence="1">
    <location>
        <begin position="261"/>
        <end position="284"/>
    </location>
</feature>
<sequence>MRVAALCAAMALPFGLGLNEAGATPLPAVTSQSDASRPAVMGTASEESGLTISINSLSPRIITSENEVVVSGTVRNDSPTTLANISLEVFVGNETPISVAALTTALSEDEPDATHTATSALTDVIRGATVSFEIRIPTSALPLTDATEWGPRVITVAANSGEYSGKDRSILVWDSGAQVSASRVSAVVPWTSPSATQDQAERSAVLNLASNSGVTLAIDPLLIPRGPQPTASPSPSPDSDDSDAESGQSNQSDAESGQSGAPTAAPSASSSPTPTPAPTATDPAQRSRDLQSEAFVSALMGTANEIIALPDGDADLGALALSGNASFWARASNSIAGFPSSLREAGWVAPAPSTGSPSPSPSASATETPSPSPTASAAGQSAAGQSATTTTSPDTGPTILRNVAWPADTTFGTAFLSNYASPDQIAIAPSSALTPAEEVTFTSYARVNIDTSTGETATDGTGARTLAQQADLASILSWNASGGDELDAEQTLTAITAIIARERPSSSRTVFAAAARGTAVNESLTKRINALFSPRWVSALSFTEMSTSEPTDVDRQTVGAGTLDADISSAITAMASSLTMLEPLANATDDPDAVYDSVTPQILPALSAQLTPSEQLDSATAMTSQVTGMLSAVTVEPSSAVNLINKSANFPVLVRNNLPWPVRVGVTLVPDDPRLRATPALDQTLAAQGATTIEVPVGAIGSGDIEVTYKVTTPDGTVLDDSRTVTVRMRAGWEDAITAVIASLFGLLFLVGIMRSLRKRGTPKALASSEGSARATTQADSGAGPGTDGTDEASAPANDNTETETATTKETP</sequence>
<keyword evidence="2" id="KW-1133">Transmembrane helix</keyword>
<dbReference type="Proteomes" id="UP000250192">
    <property type="component" value="Unassembled WGS sequence"/>
</dbReference>
<keyword evidence="2" id="KW-0472">Membrane</keyword>
<dbReference type="STRING" id="1660.APY09_02730"/>
<reference evidence="4 5" key="1">
    <citation type="submission" date="2018-06" db="EMBL/GenBank/DDBJ databases">
        <authorList>
            <consortium name="Pathogen Informatics"/>
            <person name="Doyle S."/>
        </authorList>
    </citation>
    <scope>NUCLEOTIDE SEQUENCE [LARGE SCALE GENOMIC DNA]</scope>
    <source>
        <strain evidence="4 5">NCTC9935</strain>
    </source>
</reference>
<feature type="compositionally biased region" description="Low complexity" evidence="1">
    <location>
        <begin position="349"/>
        <end position="398"/>
    </location>
</feature>
<protein>
    <recommendedName>
        <fullName evidence="6">Glycoprotein</fullName>
    </recommendedName>
</protein>
<accession>A0A2X0VCJ8</accession>
<proteinExistence type="predicted"/>
<feature type="signal peptide" evidence="3">
    <location>
        <begin position="1"/>
        <end position="23"/>
    </location>
</feature>
<feature type="transmembrane region" description="Helical" evidence="2">
    <location>
        <begin position="736"/>
        <end position="754"/>
    </location>
</feature>
<feature type="compositionally biased region" description="Polar residues" evidence="1">
    <location>
        <begin position="245"/>
        <end position="260"/>
    </location>
</feature>
<feature type="region of interest" description="Disordered" evidence="1">
    <location>
        <begin position="764"/>
        <end position="812"/>
    </location>
</feature>
<organism evidence="4 5">
    <name type="scientific">Schaalia odontolytica</name>
    <dbReference type="NCBI Taxonomy" id="1660"/>
    <lineage>
        <taxon>Bacteria</taxon>
        <taxon>Bacillati</taxon>
        <taxon>Actinomycetota</taxon>
        <taxon>Actinomycetes</taxon>
        <taxon>Actinomycetales</taxon>
        <taxon>Actinomycetaceae</taxon>
        <taxon>Schaalia</taxon>
    </lineage>
</organism>
<keyword evidence="2" id="KW-0812">Transmembrane</keyword>
<dbReference type="EMBL" id="UAPR01000002">
    <property type="protein sequence ID" value="SPT55197.1"/>
    <property type="molecule type" value="Genomic_DNA"/>
</dbReference>
<dbReference type="RefSeq" id="WP_281267694.1">
    <property type="nucleotide sequence ID" value="NZ_CP133472.1"/>
</dbReference>